<feature type="compositionally biased region" description="Polar residues" evidence="1">
    <location>
        <begin position="317"/>
        <end position="331"/>
    </location>
</feature>
<dbReference type="InterPro" id="IPR044926">
    <property type="entry name" value="RGS_subdomain_2"/>
</dbReference>
<sequence>MKSLAVMTDGAPVDIINNNNINKNNIDININNIPISNNNNNDLNMNMNINTTMNTTVSNTPKLLDILNDNVDPDSTHSKINFLEFLVKKHCIENYEFFSELSSIISNYDTFKKYNSTAEWFSLYYNFIESEIINLPATLISNLSKKKLPELSYLKNIEKIILNYLLATYYEFLTFTKSNTNSNSNSAINSNTNSNVNSRSTSFSNSVSTSFPTSTNEQITMLTVNKLNYDIRHKLLLNNNNNNSQFGIDSDDDNDDDYYDDDHKLIKSYREEEDKEDNIQLYDDDDDDENGIQIGKGKDINKIISETTNRSMSASLSNSILKSRSPSPISLNNNNNNFVGKLANSSNNNNNNNNNSNNNTVITDSNSIISNSSSSNSTVCESCDCDKELKKWSKFTKKLKWRRKSSTSTSTSTN</sequence>
<dbReference type="AlphaFoldDB" id="A0AAV5R9A4"/>
<gene>
    <name evidence="2" type="ORF">DAPK24_044540</name>
</gene>
<feature type="region of interest" description="Disordered" evidence="1">
    <location>
        <begin position="270"/>
        <end position="294"/>
    </location>
</feature>
<name>A0AAV5R9A4_PICKL</name>
<dbReference type="InterPro" id="IPR036305">
    <property type="entry name" value="RGS_sf"/>
</dbReference>
<proteinExistence type="predicted"/>
<dbReference type="Gene3D" id="1.10.167.10">
    <property type="entry name" value="Regulator of G-protein Signalling 4, domain 2"/>
    <property type="match status" value="1"/>
</dbReference>
<dbReference type="Proteomes" id="UP001378960">
    <property type="component" value="Unassembled WGS sequence"/>
</dbReference>
<dbReference type="SUPFAM" id="SSF48097">
    <property type="entry name" value="Regulator of G-protein signaling, RGS"/>
    <property type="match status" value="1"/>
</dbReference>
<evidence type="ECO:0000313" key="3">
    <source>
        <dbReference type="Proteomes" id="UP001378960"/>
    </source>
</evidence>
<comment type="caution">
    <text evidence="2">The sequence shown here is derived from an EMBL/GenBank/DDBJ whole genome shotgun (WGS) entry which is preliminary data.</text>
</comment>
<evidence type="ECO:0000313" key="2">
    <source>
        <dbReference type="EMBL" id="GMM47856.1"/>
    </source>
</evidence>
<dbReference type="EMBL" id="BTGB01000009">
    <property type="protein sequence ID" value="GMM47856.1"/>
    <property type="molecule type" value="Genomic_DNA"/>
</dbReference>
<organism evidence="2 3">
    <name type="scientific">Pichia kluyveri</name>
    <name type="common">Yeast</name>
    <dbReference type="NCBI Taxonomy" id="36015"/>
    <lineage>
        <taxon>Eukaryota</taxon>
        <taxon>Fungi</taxon>
        <taxon>Dikarya</taxon>
        <taxon>Ascomycota</taxon>
        <taxon>Saccharomycotina</taxon>
        <taxon>Pichiomycetes</taxon>
        <taxon>Pichiales</taxon>
        <taxon>Pichiaceae</taxon>
        <taxon>Pichia</taxon>
    </lineage>
</organism>
<keyword evidence="3" id="KW-1185">Reference proteome</keyword>
<feature type="region of interest" description="Disordered" evidence="1">
    <location>
        <begin position="317"/>
        <end position="365"/>
    </location>
</feature>
<feature type="compositionally biased region" description="Acidic residues" evidence="1">
    <location>
        <begin position="273"/>
        <end position="290"/>
    </location>
</feature>
<protein>
    <recommendedName>
        <fullName evidence="4">RGS domain-containing protein</fullName>
    </recommendedName>
</protein>
<evidence type="ECO:0008006" key="4">
    <source>
        <dbReference type="Google" id="ProtNLM"/>
    </source>
</evidence>
<evidence type="ECO:0000256" key="1">
    <source>
        <dbReference type="SAM" id="MobiDB-lite"/>
    </source>
</evidence>
<feature type="compositionally biased region" description="Low complexity" evidence="1">
    <location>
        <begin position="344"/>
        <end position="365"/>
    </location>
</feature>
<reference evidence="2 3" key="1">
    <citation type="journal article" date="2023" name="Elife">
        <title>Identification of key yeast species and microbe-microbe interactions impacting larval growth of Drosophila in the wild.</title>
        <authorList>
            <person name="Mure A."/>
            <person name="Sugiura Y."/>
            <person name="Maeda R."/>
            <person name="Honda K."/>
            <person name="Sakurai N."/>
            <person name="Takahashi Y."/>
            <person name="Watada M."/>
            <person name="Katoh T."/>
            <person name="Gotoh A."/>
            <person name="Gotoh Y."/>
            <person name="Taniguchi I."/>
            <person name="Nakamura K."/>
            <person name="Hayashi T."/>
            <person name="Katayama T."/>
            <person name="Uemura T."/>
            <person name="Hattori Y."/>
        </authorList>
    </citation>
    <scope>NUCLEOTIDE SEQUENCE [LARGE SCALE GENOMIC DNA]</scope>
    <source>
        <strain evidence="2 3">PK-24</strain>
    </source>
</reference>
<accession>A0AAV5R9A4</accession>